<organism evidence="2 3">
    <name type="scientific">Reticulomyxa filosa</name>
    <dbReference type="NCBI Taxonomy" id="46433"/>
    <lineage>
        <taxon>Eukaryota</taxon>
        <taxon>Sar</taxon>
        <taxon>Rhizaria</taxon>
        <taxon>Retaria</taxon>
        <taxon>Foraminifera</taxon>
        <taxon>Monothalamids</taxon>
        <taxon>Reticulomyxidae</taxon>
        <taxon>Reticulomyxa</taxon>
    </lineage>
</organism>
<protein>
    <submittedName>
        <fullName evidence="2">Uncharacterized protein</fullName>
    </submittedName>
</protein>
<sequence>DLLETLTLETFMQIVRKVKPDTVLTDEELAQMFEEWKLCMKRQDFKFTDLHELDFLLYHLGLVVSRGLLPKLSASHLSTLDEDLEVDLTVSNANTTFITSPNPVKASFTTPSFMEKDIGIMVGSPFFFYISLQFHVLSKTEASATAATTSHNFSEANVPKEGNPTNSQSPPILFTIADLVGEFIDEYDNIIRISDINESFTPPASILHVGSSPTFSLLTSDLHTNTNAKRKANKNPNARKKKTTQEGVPSTSVLQKGKKDVAPVITSSKKAITSTSTASTATSTITAVATATVPTTTPAAPSTTTTVVSTNITTTTAGTTVATATTTTTTTAGATDTNTGNGTATVNGSRESLTLTQMQTLQKKKRKPAKSVYRNWSRERQLCLQF</sequence>
<name>X6MH19_RETFI</name>
<dbReference type="Proteomes" id="UP000023152">
    <property type="component" value="Unassembled WGS sequence"/>
</dbReference>
<feature type="compositionally biased region" description="Polar residues" evidence="1">
    <location>
        <begin position="245"/>
        <end position="254"/>
    </location>
</feature>
<feature type="non-terminal residue" evidence="2">
    <location>
        <position position="386"/>
    </location>
</feature>
<feature type="non-terminal residue" evidence="2">
    <location>
        <position position="1"/>
    </location>
</feature>
<reference evidence="2 3" key="1">
    <citation type="journal article" date="2013" name="Curr. Biol.">
        <title>The Genome of the Foraminiferan Reticulomyxa filosa.</title>
        <authorList>
            <person name="Glockner G."/>
            <person name="Hulsmann N."/>
            <person name="Schleicher M."/>
            <person name="Noegel A.A."/>
            <person name="Eichinger L."/>
            <person name="Gallinger C."/>
            <person name="Pawlowski J."/>
            <person name="Sierra R."/>
            <person name="Euteneuer U."/>
            <person name="Pillet L."/>
            <person name="Moustafa A."/>
            <person name="Platzer M."/>
            <person name="Groth M."/>
            <person name="Szafranski K."/>
            <person name="Schliwa M."/>
        </authorList>
    </citation>
    <scope>NUCLEOTIDE SEQUENCE [LARGE SCALE GENOMIC DNA]</scope>
</reference>
<keyword evidence="3" id="KW-1185">Reference proteome</keyword>
<gene>
    <name evidence="2" type="ORF">RFI_24449</name>
</gene>
<evidence type="ECO:0000313" key="3">
    <source>
        <dbReference type="Proteomes" id="UP000023152"/>
    </source>
</evidence>
<feature type="compositionally biased region" description="Basic residues" evidence="1">
    <location>
        <begin position="228"/>
        <end position="242"/>
    </location>
</feature>
<dbReference type="EMBL" id="ASPP01020962">
    <property type="protein sequence ID" value="ETO12926.1"/>
    <property type="molecule type" value="Genomic_DNA"/>
</dbReference>
<feature type="region of interest" description="Disordered" evidence="1">
    <location>
        <begin position="224"/>
        <end position="255"/>
    </location>
</feature>
<proteinExistence type="predicted"/>
<evidence type="ECO:0000256" key="1">
    <source>
        <dbReference type="SAM" id="MobiDB-lite"/>
    </source>
</evidence>
<evidence type="ECO:0000313" key="2">
    <source>
        <dbReference type="EMBL" id="ETO12926.1"/>
    </source>
</evidence>
<comment type="caution">
    <text evidence="2">The sequence shown here is derived from an EMBL/GenBank/DDBJ whole genome shotgun (WGS) entry which is preliminary data.</text>
</comment>
<accession>X6MH19</accession>
<dbReference type="AlphaFoldDB" id="X6MH19"/>